<gene>
    <name evidence="2" type="ORF">GH815_17395</name>
</gene>
<dbReference type="OrthoDB" id="242138at2"/>
<sequence length="382" mass="41180">MFSRSDLTELVEAAPIIAVSLYLPMQILGRETQQNPIILKNLLRQARDQLARLDVSEAETEALLSPAVDLIEDHDFWQHQAPGLALYLSDAGMQAIKLPVAVPELAVAGAGFHISPLLPLQQQHAEFMILTLTAEAAHLWQATRFAMTAADIPGLPASIESLDEAPDHEASLQSHGYGRPNTGGKNMPKTQVYGDSPEDWRKGRLVEYARRISSALSTHLARDPHRIVVVADAEIGGHVLKDEALAPLIAGFVEVNPVALDEAAIHAAAAAVMKPIHDKARETALEQLDALIGRGDATACTDPQHLNAAAPDGRVEQLFVAEHQGLSGLPDNRTGPAEGIDPAIRNDQERAAQSTLRNGGVIWMVPPDRLPEGTLMAAVLRY</sequence>
<dbReference type="RefSeq" id="WP_153750010.1">
    <property type="nucleotide sequence ID" value="NZ_BAAADI010000025.1"/>
</dbReference>
<name>A0A844B8V5_9RHOB</name>
<evidence type="ECO:0000313" key="2">
    <source>
        <dbReference type="EMBL" id="MRH22751.1"/>
    </source>
</evidence>
<dbReference type="Pfam" id="PF18845">
    <property type="entry name" value="baeRF_family3"/>
    <property type="match status" value="1"/>
</dbReference>
<protein>
    <submittedName>
        <fullName evidence="2">Uncharacterized protein</fullName>
    </submittedName>
</protein>
<dbReference type="EMBL" id="WJPO01000040">
    <property type="protein sequence ID" value="MRH22751.1"/>
    <property type="molecule type" value="Genomic_DNA"/>
</dbReference>
<evidence type="ECO:0000256" key="1">
    <source>
        <dbReference type="SAM" id="MobiDB-lite"/>
    </source>
</evidence>
<organism evidence="2 3">
    <name type="scientific">Rhodovulum strictum</name>
    <dbReference type="NCBI Taxonomy" id="58314"/>
    <lineage>
        <taxon>Bacteria</taxon>
        <taxon>Pseudomonadati</taxon>
        <taxon>Pseudomonadota</taxon>
        <taxon>Alphaproteobacteria</taxon>
        <taxon>Rhodobacterales</taxon>
        <taxon>Paracoccaceae</taxon>
        <taxon>Rhodovulum</taxon>
    </lineage>
</organism>
<accession>A0A844B8V5</accession>
<keyword evidence="3" id="KW-1185">Reference proteome</keyword>
<dbReference type="InterPro" id="IPR041289">
    <property type="entry name" value="Bact_RF_family3"/>
</dbReference>
<feature type="region of interest" description="Disordered" evidence="1">
    <location>
        <begin position="166"/>
        <end position="196"/>
    </location>
</feature>
<reference evidence="2 3" key="1">
    <citation type="submission" date="2019-11" db="EMBL/GenBank/DDBJ databases">
        <title>Draft Whole-Genome sequence of the marine photosynthetic bacterium Rhodovulum strictum DSM 11289.</title>
        <authorList>
            <person name="Kyndt J.A."/>
            <person name="Meyer T.E."/>
        </authorList>
    </citation>
    <scope>NUCLEOTIDE SEQUENCE [LARGE SCALE GENOMIC DNA]</scope>
    <source>
        <strain evidence="2 3">DSM 11289</strain>
    </source>
</reference>
<dbReference type="Proteomes" id="UP000466730">
    <property type="component" value="Unassembled WGS sequence"/>
</dbReference>
<comment type="caution">
    <text evidence="2">The sequence shown here is derived from an EMBL/GenBank/DDBJ whole genome shotgun (WGS) entry which is preliminary data.</text>
</comment>
<dbReference type="AlphaFoldDB" id="A0A844B8V5"/>
<proteinExistence type="predicted"/>
<evidence type="ECO:0000313" key="3">
    <source>
        <dbReference type="Proteomes" id="UP000466730"/>
    </source>
</evidence>